<reference evidence="2" key="2">
    <citation type="submission" date="2023-01" db="EMBL/GenBank/DDBJ databases">
        <title>Gilvimarinus xylanilyticus HB14 isolated from Caulerpa lentillifera aquaculture base in Hainan, China.</title>
        <authorList>
            <person name="Zhang Y.-J."/>
        </authorList>
    </citation>
    <scope>NUCLEOTIDE SEQUENCE</scope>
    <source>
        <strain evidence="2">HB14</strain>
    </source>
</reference>
<dbReference type="RefSeq" id="WP_253969103.1">
    <property type="nucleotide sequence ID" value="NZ_JAMFTH010000007.1"/>
</dbReference>
<accession>A0A9X2KUW3</accession>
<comment type="caution">
    <text evidence="2">The sequence shown here is derived from an EMBL/GenBank/DDBJ whole genome shotgun (WGS) entry which is preliminary data.</text>
</comment>
<sequence>MIARLVVLCAALCACQNLPGARQPAVLLAPSAQTQQELTQAVSNALNTRVRLSPQALVKTSDLTIDAPAPKRLENQGGAGLILGRPDHFSLWLQNGQCILQHQESGQEWILKTARCAEL</sequence>
<proteinExistence type="predicted"/>
<dbReference type="EMBL" id="JAMFTH010000007">
    <property type="protein sequence ID" value="MCP8900809.1"/>
    <property type="molecule type" value="Genomic_DNA"/>
</dbReference>
<gene>
    <name evidence="2" type="ORF">M6D89_15985</name>
</gene>
<evidence type="ECO:0000256" key="1">
    <source>
        <dbReference type="SAM" id="SignalP"/>
    </source>
</evidence>
<protein>
    <recommendedName>
        <fullName evidence="4">C-type lysozyme inhibitor domain-containing protein</fullName>
    </recommendedName>
</protein>
<keyword evidence="3" id="KW-1185">Reference proteome</keyword>
<name>A0A9X2KUW3_9GAMM</name>
<dbReference type="Proteomes" id="UP001139319">
    <property type="component" value="Unassembled WGS sequence"/>
</dbReference>
<evidence type="ECO:0000313" key="3">
    <source>
        <dbReference type="Proteomes" id="UP001139319"/>
    </source>
</evidence>
<dbReference type="PROSITE" id="PS51257">
    <property type="entry name" value="PROKAR_LIPOPROTEIN"/>
    <property type="match status" value="1"/>
</dbReference>
<evidence type="ECO:0000313" key="2">
    <source>
        <dbReference type="EMBL" id="MCP8900809.1"/>
    </source>
</evidence>
<feature type="chain" id="PRO_5040962701" description="C-type lysozyme inhibitor domain-containing protein" evidence="1">
    <location>
        <begin position="21"/>
        <end position="119"/>
    </location>
</feature>
<evidence type="ECO:0008006" key="4">
    <source>
        <dbReference type="Google" id="ProtNLM"/>
    </source>
</evidence>
<organism evidence="2 3">
    <name type="scientific">Gilvimarinus xylanilyticus</name>
    <dbReference type="NCBI Taxonomy" id="2944139"/>
    <lineage>
        <taxon>Bacteria</taxon>
        <taxon>Pseudomonadati</taxon>
        <taxon>Pseudomonadota</taxon>
        <taxon>Gammaproteobacteria</taxon>
        <taxon>Cellvibrionales</taxon>
        <taxon>Cellvibrionaceae</taxon>
        <taxon>Gilvimarinus</taxon>
    </lineage>
</organism>
<reference evidence="2" key="1">
    <citation type="submission" date="2022-05" db="EMBL/GenBank/DDBJ databases">
        <authorList>
            <person name="Sun H.-N."/>
        </authorList>
    </citation>
    <scope>NUCLEOTIDE SEQUENCE</scope>
    <source>
        <strain evidence="2">HB14</strain>
    </source>
</reference>
<feature type="signal peptide" evidence="1">
    <location>
        <begin position="1"/>
        <end position="20"/>
    </location>
</feature>
<keyword evidence="1" id="KW-0732">Signal</keyword>
<dbReference type="AlphaFoldDB" id="A0A9X2KUW3"/>